<keyword evidence="11 12" id="KW-0660">Purine salvage</keyword>
<comment type="pathway">
    <text evidence="4 12">Purine metabolism; AMP biosynthesis via salvage pathway; AMP from adenine: step 1/1.</text>
</comment>
<keyword evidence="9 12" id="KW-0328">Glycosyltransferase</keyword>
<evidence type="ECO:0000313" key="14">
    <source>
        <dbReference type="EMBL" id="KFF04502.1"/>
    </source>
</evidence>
<evidence type="ECO:0000256" key="12">
    <source>
        <dbReference type="HAMAP-Rule" id="MF_00004"/>
    </source>
</evidence>
<dbReference type="GO" id="GO:0016208">
    <property type="term" value="F:AMP binding"/>
    <property type="evidence" value="ECO:0007669"/>
    <property type="project" value="TreeGrafter"/>
</dbReference>
<evidence type="ECO:0000259" key="13">
    <source>
        <dbReference type="Pfam" id="PF00156"/>
    </source>
</evidence>
<dbReference type="OrthoDB" id="9803963at2"/>
<evidence type="ECO:0000256" key="10">
    <source>
        <dbReference type="ARBA" id="ARBA00022679"/>
    </source>
</evidence>
<dbReference type="eggNOG" id="COG0503">
    <property type="taxonomic scope" value="Bacteria"/>
</dbReference>
<evidence type="ECO:0000256" key="6">
    <source>
        <dbReference type="ARBA" id="ARBA00011738"/>
    </source>
</evidence>
<dbReference type="UniPathway" id="UPA00588">
    <property type="reaction ID" value="UER00646"/>
</dbReference>
<evidence type="ECO:0000256" key="7">
    <source>
        <dbReference type="ARBA" id="ARBA00011893"/>
    </source>
</evidence>
<dbReference type="InterPro" id="IPR000836">
    <property type="entry name" value="PRTase_dom"/>
</dbReference>
<accession>A0A085ZJ88</accession>
<dbReference type="NCBIfam" id="NF002634">
    <property type="entry name" value="PRK02304.1-3"/>
    <property type="match status" value="1"/>
</dbReference>
<comment type="subcellular location">
    <subcellularLocation>
        <location evidence="3 12">Cytoplasm</location>
    </subcellularLocation>
</comment>
<dbReference type="GO" id="GO:0006168">
    <property type="term" value="P:adenine salvage"/>
    <property type="evidence" value="ECO:0007669"/>
    <property type="project" value="InterPro"/>
</dbReference>
<comment type="catalytic activity">
    <reaction evidence="1 12">
        <text>AMP + diphosphate = 5-phospho-alpha-D-ribose 1-diphosphate + adenine</text>
        <dbReference type="Rhea" id="RHEA:16609"/>
        <dbReference type="ChEBI" id="CHEBI:16708"/>
        <dbReference type="ChEBI" id="CHEBI:33019"/>
        <dbReference type="ChEBI" id="CHEBI:58017"/>
        <dbReference type="ChEBI" id="CHEBI:456215"/>
        <dbReference type="EC" id="2.4.2.7"/>
    </reaction>
</comment>
<dbReference type="InterPro" id="IPR005764">
    <property type="entry name" value="Ade_phspho_trans"/>
</dbReference>
<keyword evidence="10 12" id="KW-0808">Transferase</keyword>
<dbReference type="AlphaFoldDB" id="A0A085ZJ88"/>
<dbReference type="PANTHER" id="PTHR32315">
    <property type="entry name" value="ADENINE PHOSPHORIBOSYLTRANSFERASE"/>
    <property type="match status" value="1"/>
</dbReference>
<reference evidence="14 15" key="1">
    <citation type="submission" date="2014-07" db="EMBL/GenBank/DDBJ databases">
        <title>Genome of Flavobacterium reichenbachii LMG 25512.</title>
        <authorList>
            <person name="Stropko S.J."/>
            <person name="Pipes S.E."/>
            <person name="Newman J.D."/>
        </authorList>
    </citation>
    <scope>NUCLEOTIDE SEQUENCE [LARGE SCALE GENOMIC DNA]</scope>
    <source>
        <strain evidence="14 15">LMG 25512</strain>
    </source>
</reference>
<evidence type="ECO:0000256" key="2">
    <source>
        <dbReference type="ARBA" id="ARBA00003968"/>
    </source>
</evidence>
<dbReference type="InterPro" id="IPR029057">
    <property type="entry name" value="PRTase-like"/>
</dbReference>
<keyword evidence="15" id="KW-1185">Reference proteome</keyword>
<evidence type="ECO:0000313" key="15">
    <source>
        <dbReference type="Proteomes" id="UP000028715"/>
    </source>
</evidence>
<dbReference type="Pfam" id="PF00156">
    <property type="entry name" value="Pribosyltran"/>
    <property type="match status" value="1"/>
</dbReference>
<name>A0A085ZJ88_9FLAO</name>
<dbReference type="EC" id="2.4.2.7" evidence="7 12"/>
<evidence type="ECO:0000256" key="1">
    <source>
        <dbReference type="ARBA" id="ARBA00000868"/>
    </source>
</evidence>
<gene>
    <name evidence="12" type="primary">apt</name>
    <name evidence="14" type="ORF">IW19_02695</name>
</gene>
<evidence type="ECO:0000256" key="9">
    <source>
        <dbReference type="ARBA" id="ARBA00022676"/>
    </source>
</evidence>
<comment type="caution">
    <text evidence="14">The sequence shown here is derived from an EMBL/GenBank/DDBJ whole genome shotgun (WGS) entry which is preliminary data.</text>
</comment>
<dbReference type="GO" id="GO:0002055">
    <property type="term" value="F:adenine binding"/>
    <property type="evidence" value="ECO:0007669"/>
    <property type="project" value="TreeGrafter"/>
</dbReference>
<dbReference type="SUPFAM" id="SSF53271">
    <property type="entry name" value="PRTase-like"/>
    <property type="match status" value="1"/>
</dbReference>
<dbReference type="InterPro" id="IPR050054">
    <property type="entry name" value="UPRTase/APRTase"/>
</dbReference>
<feature type="domain" description="Phosphoribosyltransferase" evidence="13">
    <location>
        <begin position="39"/>
        <end position="148"/>
    </location>
</feature>
<dbReference type="Proteomes" id="UP000028715">
    <property type="component" value="Unassembled WGS sequence"/>
</dbReference>
<dbReference type="Gene3D" id="3.40.50.2020">
    <property type="match status" value="1"/>
</dbReference>
<comment type="subunit">
    <text evidence="6 12">Homodimer.</text>
</comment>
<dbReference type="NCBIfam" id="TIGR01090">
    <property type="entry name" value="apt"/>
    <property type="match status" value="1"/>
</dbReference>
<evidence type="ECO:0000256" key="3">
    <source>
        <dbReference type="ARBA" id="ARBA00004496"/>
    </source>
</evidence>
<comment type="similarity">
    <text evidence="5 12">Belongs to the purine/pyrimidine phosphoribosyltransferase family.</text>
</comment>
<dbReference type="RefSeq" id="WP_035680842.1">
    <property type="nucleotide sequence ID" value="NZ_JPRL01000001.1"/>
</dbReference>
<dbReference type="CDD" id="cd06223">
    <property type="entry name" value="PRTases_typeI"/>
    <property type="match status" value="1"/>
</dbReference>
<organism evidence="14 15">
    <name type="scientific">Flavobacterium reichenbachii</name>
    <dbReference type="NCBI Taxonomy" id="362418"/>
    <lineage>
        <taxon>Bacteria</taxon>
        <taxon>Pseudomonadati</taxon>
        <taxon>Bacteroidota</taxon>
        <taxon>Flavobacteriia</taxon>
        <taxon>Flavobacteriales</taxon>
        <taxon>Flavobacteriaceae</taxon>
        <taxon>Flavobacterium</taxon>
    </lineage>
</organism>
<dbReference type="STRING" id="362418.IW19_02695"/>
<comment type="function">
    <text evidence="2 12">Catalyzes a salvage reaction resulting in the formation of AMP, that is energically less costly than de novo synthesis.</text>
</comment>
<dbReference type="FunFam" id="3.40.50.2020:FF:000004">
    <property type="entry name" value="Adenine phosphoribosyltransferase"/>
    <property type="match status" value="1"/>
</dbReference>
<evidence type="ECO:0000256" key="8">
    <source>
        <dbReference type="ARBA" id="ARBA00022490"/>
    </source>
</evidence>
<proteinExistence type="inferred from homology"/>
<dbReference type="GO" id="GO:0044209">
    <property type="term" value="P:AMP salvage"/>
    <property type="evidence" value="ECO:0007669"/>
    <property type="project" value="UniProtKB-UniRule"/>
</dbReference>
<keyword evidence="8 12" id="KW-0963">Cytoplasm</keyword>
<dbReference type="GO" id="GO:0006166">
    <property type="term" value="P:purine ribonucleoside salvage"/>
    <property type="evidence" value="ECO:0007669"/>
    <property type="project" value="UniProtKB-UniRule"/>
</dbReference>
<evidence type="ECO:0000256" key="4">
    <source>
        <dbReference type="ARBA" id="ARBA00004659"/>
    </source>
</evidence>
<dbReference type="GO" id="GO:0003999">
    <property type="term" value="F:adenine phosphoribosyltransferase activity"/>
    <property type="evidence" value="ECO:0007669"/>
    <property type="project" value="UniProtKB-UniRule"/>
</dbReference>
<dbReference type="GO" id="GO:0005737">
    <property type="term" value="C:cytoplasm"/>
    <property type="evidence" value="ECO:0007669"/>
    <property type="project" value="UniProtKB-SubCell"/>
</dbReference>
<evidence type="ECO:0000256" key="11">
    <source>
        <dbReference type="ARBA" id="ARBA00022726"/>
    </source>
</evidence>
<dbReference type="HAMAP" id="MF_00004">
    <property type="entry name" value="Aden_phosphoribosyltr"/>
    <property type="match status" value="1"/>
</dbReference>
<dbReference type="EMBL" id="JPRL01000001">
    <property type="protein sequence ID" value="KFF04502.1"/>
    <property type="molecule type" value="Genomic_DNA"/>
</dbReference>
<protein>
    <recommendedName>
        <fullName evidence="7 12">Adenine phosphoribosyltransferase</fullName>
        <shortName evidence="12">APRT</shortName>
        <ecNumber evidence="7 12">2.4.2.7</ecNumber>
    </recommendedName>
</protein>
<dbReference type="PANTHER" id="PTHR32315:SF3">
    <property type="entry name" value="ADENINE PHOSPHORIBOSYLTRANSFERASE"/>
    <property type="match status" value="1"/>
</dbReference>
<dbReference type="NCBIfam" id="NF002636">
    <property type="entry name" value="PRK02304.1-5"/>
    <property type="match status" value="1"/>
</dbReference>
<sequence length="170" mass="18956">MKIENYVRDIQGFPKEGILFKDITPLLNDVEARQECLSILLNSLKDQKIDKVVGAESRGFFFGMLLAQELNAGFIPVRKPNKLPYETISASYELEYGFDSLEMHTDAIKAGDRVLIHDDVLATGGTAGAVCELVEKLGGTIVQCNFLMELTFLNGRDKIKEYPIFAAISY</sequence>
<evidence type="ECO:0000256" key="5">
    <source>
        <dbReference type="ARBA" id="ARBA00008391"/>
    </source>
</evidence>